<sequence length="185" mass="20191">MHCPSSAGGPVKEAFVYFGLGKVDPPPHQQGFGSVISTKSPLVIARDQKGGYMDASEEAGMPELYDWDNAAYFFLWRTYIFNGNCAGQLTLNCPTSTSTNGSTSTSTPLSHPIIDYGLGTVYPPPPPHNQSPGSFVATKSPWVLARSDQGAWMDALEEKGMPQLYDWVGWARFVIWCRISTDPPP</sequence>
<dbReference type="GeneID" id="37031232"/>
<evidence type="ECO:0000313" key="1">
    <source>
        <dbReference type="EMBL" id="PWN24934.1"/>
    </source>
</evidence>
<proteinExistence type="predicted"/>
<keyword evidence="2" id="KW-1185">Reference proteome</keyword>
<dbReference type="Proteomes" id="UP000245884">
    <property type="component" value="Unassembled WGS sequence"/>
</dbReference>
<dbReference type="EMBL" id="KZ819678">
    <property type="protein sequence ID" value="PWN24934.1"/>
    <property type="molecule type" value="Genomic_DNA"/>
</dbReference>
<dbReference type="AlphaFoldDB" id="A0A316UJ24"/>
<protein>
    <submittedName>
        <fullName evidence="1">Uncharacterized protein</fullName>
    </submittedName>
</protein>
<accession>A0A316UJ24</accession>
<organism evidence="1 2">
    <name type="scientific">Jaminaea rosea</name>
    <dbReference type="NCBI Taxonomy" id="1569628"/>
    <lineage>
        <taxon>Eukaryota</taxon>
        <taxon>Fungi</taxon>
        <taxon>Dikarya</taxon>
        <taxon>Basidiomycota</taxon>
        <taxon>Ustilaginomycotina</taxon>
        <taxon>Exobasidiomycetes</taxon>
        <taxon>Microstromatales</taxon>
        <taxon>Microstromatales incertae sedis</taxon>
        <taxon>Jaminaea</taxon>
    </lineage>
</organism>
<gene>
    <name evidence="1" type="ORF">BDZ90DRAFT_281917</name>
</gene>
<reference evidence="1 2" key="1">
    <citation type="journal article" date="2018" name="Mol. Biol. Evol.">
        <title>Broad Genomic Sampling Reveals a Smut Pathogenic Ancestry of the Fungal Clade Ustilaginomycotina.</title>
        <authorList>
            <person name="Kijpornyongpan T."/>
            <person name="Mondo S.J."/>
            <person name="Barry K."/>
            <person name="Sandor L."/>
            <person name="Lee J."/>
            <person name="Lipzen A."/>
            <person name="Pangilinan J."/>
            <person name="LaButti K."/>
            <person name="Hainaut M."/>
            <person name="Henrissat B."/>
            <person name="Grigoriev I.V."/>
            <person name="Spatafora J.W."/>
            <person name="Aime M.C."/>
        </authorList>
    </citation>
    <scope>NUCLEOTIDE SEQUENCE [LARGE SCALE GENOMIC DNA]</scope>
    <source>
        <strain evidence="1 2">MCA 5214</strain>
    </source>
</reference>
<dbReference type="RefSeq" id="XP_025359546.1">
    <property type="nucleotide sequence ID" value="XM_025509409.1"/>
</dbReference>
<evidence type="ECO:0000313" key="2">
    <source>
        <dbReference type="Proteomes" id="UP000245884"/>
    </source>
</evidence>
<name>A0A316UJ24_9BASI</name>